<organism evidence="2 3">
    <name type="scientific">Pseudoloma neurophilia</name>
    <dbReference type="NCBI Taxonomy" id="146866"/>
    <lineage>
        <taxon>Eukaryota</taxon>
        <taxon>Fungi</taxon>
        <taxon>Fungi incertae sedis</taxon>
        <taxon>Microsporidia</taxon>
        <taxon>Pseudoloma</taxon>
    </lineage>
</organism>
<dbReference type="Gene3D" id="1.25.10.10">
    <property type="entry name" value="Leucine-rich Repeat Variant"/>
    <property type="match status" value="1"/>
</dbReference>
<dbReference type="Proteomes" id="UP000051530">
    <property type="component" value="Unassembled WGS sequence"/>
</dbReference>
<feature type="compositionally biased region" description="Basic and acidic residues" evidence="1">
    <location>
        <begin position="81"/>
        <end position="123"/>
    </location>
</feature>
<feature type="compositionally biased region" description="Polar residues" evidence="1">
    <location>
        <begin position="18"/>
        <end position="29"/>
    </location>
</feature>
<feature type="compositionally biased region" description="Basic and acidic residues" evidence="1">
    <location>
        <begin position="46"/>
        <end position="75"/>
    </location>
</feature>
<comment type="caution">
    <text evidence="2">The sequence shown here is derived from an EMBL/GenBank/DDBJ whole genome shotgun (WGS) entry which is preliminary data.</text>
</comment>
<dbReference type="EMBL" id="LGUB01000005">
    <property type="protein sequence ID" value="KRH95116.1"/>
    <property type="molecule type" value="Genomic_DNA"/>
</dbReference>
<sequence length="798" mass="97340">MPPTCKRLDKKKKKDNSATDQNHLKNSQEYSDHRSIGKALLKKRFSNFDDSQKLTQEMREEFRQEMREEMREQMREQMTQEMREELPQELKDTKNRRDPEELRDLKDAKNRKDPEEFKDLHSKDKRELYRKDLTQDKRELHSKDKRELYRKDLTQDKRELHSKDKRELYRKDLTQDKRELYRNNFNKNNTYNDNKRRRSVIENIEPLFSQDNSIINNLSSLLFEILQFSYILEYELNITENLNDGPIPETTRKDISEKLFQMLRFLSTDILTEQIFYKSFLLSDLHNLFSLLRVLDPENRNSLAKIWQLLMLKATNWEETTYYSNFQRDDNGDLSHDHFQRDDNGDFSRDHFQRDDNGDLSHDHFQRDDNGDFSRDHFQKNNDHFKQENMFNGDFSHDHFKQKNNINSSSKYFYNLRHVLLDILINDIIYYLENGRNFKHIGVILDLCTYTISTDVLDFEERFKKRPFGSDRTLNERKGRRSSVTDLSEKMDQQYFLKKDHFNFKNDHFNLKNDHFNSENDHFNLKKDHFNLKNDHFNLKKDHFNLKNDHFNLKNDHFNLKKDHQQHFLNSNRKYTLRYFVDNFICRLLTKSNAIHYYEHIKDLFKAVCFVSSYYTKRIFDYFMDIFRDSPTPGKKIMLDITFSILRDGYKNLKDYVKHVCYFINIAFEDQNCVLIKETKNILSNPLLYQFKLNIRIILPLIFKNMFDLAKKYWNKMDRASISQMIYNFMEMDKILFDQCLNEYNKIEYGQYLQTSLFDSIAKLTTVKDCNNSENQRRKSFYDDEYEQSKRIRRYRYE</sequence>
<dbReference type="InterPro" id="IPR016024">
    <property type="entry name" value="ARM-type_fold"/>
</dbReference>
<dbReference type="SUPFAM" id="SSF48371">
    <property type="entry name" value="ARM repeat"/>
    <property type="match status" value="1"/>
</dbReference>
<dbReference type="Gene3D" id="1.20.5.170">
    <property type="match status" value="1"/>
</dbReference>
<feature type="region of interest" description="Disordered" evidence="1">
    <location>
        <begin position="1"/>
        <end position="123"/>
    </location>
</feature>
<evidence type="ECO:0000313" key="2">
    <source>
        <dbReference type="EMBL" id="KRH95116.1"/>
    </source>
</evidence>
<keyword evidence="3" id="KW-1185">Reference proteome</keyword>
<dbReference type="AlphaFoldDB" id="A0A0R0M0V3"/>
<reference evidence="2 3" key="1">
    <citation type="submission" date="2015-07" db="EMBL/GenBank/DDBJ databases">
        <title>The genome of Pseudoloma neurophilia, a relevant intracellular parasite of the zebrafish.</title>
        <authorList>
            <person name="Ndikumana S."/>
            <person name="Pelin A."/>
            <person name="Sanders J."/>
            <person name="Corradi N."/>
        </authorList>
    </citation>
    <scope>NUCLEOTIDE SEQUENCE [LARGE SCALE GENOMIC DNA]</scope>
    <source>
        <strain evidence="2 3">MK1</strain>
    </source>
</reference>
<protein>
    <submittedName>
        <fullName evidence="2">Serine/threonine protein phosphatase 2A, regulatory subunit</fullName>
    </submittedName>
</protein>
<name>A0A0R0M0V3_9MICR</name>
<dbReference type="VEuPathDB" id="MicrosporidiaDB:M153_25000529"/>
<dbReference type="OrthoDB" id="10264446at2759"/>
<proteinExistence type="predicted"/>
<gene>
    <name evidence="2" type="ORF">M153_25000529</name>
</gene>
<evidence type="ECO:0000256" key="1">
    <source>
        <dbReference type="SAM" id="MobiDB-lite"/>
    </source>
</evidence>
<dbReference type="InterPro" id="IPR011989">
    <property type="entry name" value="ARM-like"/>
</dbReference>
<evidence type="ECO:0000313" key="3">
    <source>
        <dbReference type="Proteomes" id="UP000051530"/>
    </source>
</evidence>
<accession>A0A0R0M0V3</accession>